<dbReference type="EMBL" id="GBHO01020082">
    <property type="protein sequence ID" value="JAG23522.1"/>
    <property type="molecule type" value="Transcribed_RNA"/>
</dbReference>
<organism evidence="3">
    <name type="scientific">Lygus hesperus</name>
    <name type="common">Western plant bug</name>
    <dbReference type="NCBI Taxonomy" id="30085"/>
    <lineage>
        <taxon>Eukaryota</taxon>
        <taxon>Metazoa</taxon>
        <taxon>Ecdysozoa</taxon>
        <taxon>Arthropoda</taxon>
        <taxon>Hexapoda</taxon>
        <taxon>Insecta</taxon>
        <taxon>Pterygota</taxon>
        <taxon>Neoptera</taxon>
        <taxon>Paraneoptera</taxon>
        <taxon>Hemiptera</taxon>
        <taxon>Heteroptera</taxon>
        <taxon>Panheteroptera</taxon>
        <taxon>Cimicomorpha</taxon>
        <taxon>Miridae</taxon>
        <taxon>Mirini</taxon>
        <taxon>Lygus</taxon>
    </lineage>
</organism>
<dbReference type="PANTHER" id="PTHR31649">
    <property type="entry name" value="AGAP009604-PA"/>
    <property type="match status" value="1"/>
</dbReference>
<evidence type="ECO:0000313" key="3">
    <source>
        <dbReference type="EMBL" id="JAG23522.1"/>
    </source>
</evidence>
<proteinExistence type="predicted"/>
<dbReference type="PANTHER" id="PTHR31649:SF1">
    <property type="entry name" value="FARNESOIC ACID O-METHYL TRANSFERASE DOMAIN-CONTAINING PROTEIN"/>
    <property type="match status" value="1"/>
</dbReference>
<feature type="non-terminal residue" evidence="3">
    <location>
        <position position="1"/>
    </location>
</feature>
<dbReference type="InterPro" id="IPR022041">
    <property type="entry name" value="Methyltransf_FA"/>
</dbReference>
<feature type="domain" description="Farnesoic acid O-methyl transferase" evidence="1">
    <location>
        <begin position="57"/>
        <end position="185"/>
    </location>
</feature>
<dbReference type="Pfam" id="PF11901">
    <property type="entry name" value="DM9"/>
    <property type="match status" value="1"/>
</dbReference>
<sequence>RLSTSTSTQFISRSCFLFVAVLSNVLHCKMPIGFAEAERSAEAQLAGMQREIHTEDKLEYKFFPNYSQALKFKIKAAHDAHVAITEGPVEANPMYEIFFGGWGNAKIAIRKNREKPEVIEQPYPNTLSAGEFKEFWITWYDGAVNIGLDDNPTPFLSWSDPAMLNGQFFGIRTGWGATGTWIIEDNWAGWRAPATTPWQEIHDSPGWNIGPPAPVGTTQPTWVPTSGTNIPPDAVPGGFDNEQLYIGRASHAGSVTPGKVVPSHGVCYVAWGGAEHGIPDYEVLTGCNPSWIPVLGDQVPDHAFPAGTSETGEQLFIGRAQHGDTVTVGKVQKSHKVCYIPYGGQEIAKENFEVMVL</sequence>
<protein>
    <submittedName>
        <fullName evidence="3">C3 and PZP-like alpha-2-macroglobulin domain-containing protein 8</fullName>
    </submittedName>
</protein>
<reference evidence="3" key="2">
    <citation type="submission" date="2014-07" db="EMBL/GenBank/DDBJ databases">
        <authorList>
            <person name="Hull J."/>
        </authorList>
    </citation>
    <scope>NUCLEOTIDE SEQUENCE</scope>
</reference>
<dbReference type="Pfam" id="PF12248">
    <property type="entry name" value="Methyltransf_FA"/>
    <property type="match status" value="1"/>
</dbReference>
<gene>
    <name evidence="3" type="primary">CPAMD8_8</name>
    <name evidence="2" type="synonym">CPAMD8_10</name>
    <name evidence="3" type="ORF">CM83_33641</name>
    <name evidence="2" type="ORF">CM83_33648</name>
</gene>
<dbReference type="EMBL" id="GBHO01020085">
    <property type="protein sequence ID" value="JAG23519.1"/>
    <property type="molecule type" value="Transcribed_RNA"/>
</dbReference>
<accession>A0A0A9XS01</accession>
<name>A0A0A9XS01_LYGHE</name>
<evidence type="ECO:0000313" key="2">
    <source>
        <dbReference type="EMBL" id="JAG23519.1"/>
    </source>
</evidence>
<dbReference type="SMART" id="SM00696">
    <property type="entry name" value="DM9"/>
    <property type="match status" value="2"/>
</dbReference>
<dbReference type="AlphaFoldDB" id="A0A0A9XS01"/>
<dbReference type="InterPro" id="IPR006616">
    <property type="entry name" value="DM9_repeat"/>
</dbReference>
<reference evidence="3" key="1">
    <citation type="journal article" date="2014" name="PLoS ONE">
        <title>Transcriptome-Based Identification of ABC Transporters in the Western Tarnished Plant Bug Lygus hesperus.</title>
        <authorList>
            <person name="Hull J.J."/>
            <person name="Chaney K."/>
            <person name="Geib S.M."/>
            <person name="Fabrick J.A."/>
            <person name="Brent C.S."/>
            <person name="Walsh D."/>
            <person name="Lavine L.C."/>
        </authorList>
    </citation>
    <scope>NUCLEOTIDE SEQUENCE</scope>
</reference>
<evidence type="ECO:0000259" key="1">
    <source>
        <dbReference type="Pfam" id="PF12248"/>
    </source>
</evidence>